<dbReference type="STRING" id="332999.SAMN04488511_108223"/>
<accession>A0A1I0TDN6</accession>
<protein>
    <submittedName>
        <fullName evidence="3">Predicted dehydrogenase</fullName>
    </submittedName>
</protein>
<reference evidence="4" key="1">
    <citation type="submission" date="2016-10" db="EMBL/GenBank/DDBJ databases">
        <authorList>
            <person name="Varghese N."/>
            <person name="Submissions S."/>
        </authorList>
    </citation>
    <scope>NUCLEOTIDE SEQUENCE [LARGE SCALE GENOMIC DNA]</scope>
    <source>
        <strain evidence="4">DSM 18130</strain>
    </source>
</reference>
<keyword evidence="4" id="KW-1185">Reference proteome</keyword>
<sequence length="345" mass="38608">MDTNSNKTINAGLLAYGMSGKVFHAPFLQAHSGFNLRAVVERSHKNAVNDYPAITSYNSVEELLNDDEIELVVVNTPNNLHYEHAKAALTKHKHILVEKPFTATTAQAQELFELADSVGKQIFFYQNRRWDSDFTSVRKVIASGKLGKLVEMHLRYDRYRNVIGPKKFKENPVEASGLLYDLGPHLLDQVISLFGKPLNYHKILGKNREGTLVDDYFSIQLTYPDSLYVFVTSSMLVVNPQPGFVLHGVNGSFIKHRTDIQEEQLLAGKKLTDPGYGIEPADKDGLLTTIDTDGKKTEENIPSEVGSYLPLFEAIYQGIINNKPYPVTRADVLTQIEIIESPVTA</sequence>
<dbReference type="PANTHER" id="PTHR43708">
    <property type="entry name" value="CONSERVED EXPRESSED OXIDOREDUCTASE (EUROFUNG)"/>
    <property type="match status" value="1"/>
</dbReference>
<organism evidence="3 4">
    <name type="scientific">Pedobacter suwonensis</name>
    <dbReference type="NCBI Taxonomy" id="332999"/>
    <lineage>
        <taxon>Bacteria</taxon>
        <taxon>Pseudomonadati</taxon>
        <taxon>Bacteroidota</taxon>
        <taxon>Sphingobacteriia</taxon>
        <taxon>Sphingobacteriales</taxon>
        <taxon>Sphingobacteriaceae</taxon>
        <taxon>Pedobacter</taxon>
    </lineage>
</organism>
<dbReference type="InterPro" id="IPR004104">
    <property type="entry name" value="Gfo/Idh/MocA-like_OxRdtase_C"/>
</dbReference>
<dbReference type="SUPFAM" id="SSF55347">
    <property type="entry name" value="Glyceraldehyde-3-phosphate dehydrogenase-like, C-terminal domain"/>
    <property type="match status" value="1"/>
</dbReference>
<dbReference type="AlphaFoldDB" id="A0A1I0TDN6"/>
<evidence type="ECO:0000259" key="1">
    <source>
        <dbReference type="Pfam" id="PF01408"/>
    </source>
</evidence>
<feature type="domain" description="Gfo/Idh/MocA-like oxidoreductase N-terminal" evidence="1">
    <location>
        <begin position="12"/>
        <end position="123"/>
    </location>
</feature>
<dbReference type="InterPro" id="IPR051317">
    <property type="entry name" value="Gfo/Idh/MocA_oxidoreduct"/>
</dbReference>
<dbReference type="OrthoDB" id="9815825at2"/>
<gene>
    <name evidence="3" type="ORF">SAMN04488511_108223</name>
</gene>
<proteinExistence type="predicted"/>
<dbReference type="InterPro" id="IPR000683">
    <property type="entry name" value="Gfo/Idh/MocA-like_OxRdtase_N"/>
</dbReference>
<dbReference type="SUPFAM" id="SSF51735">
    <property type="entry name" value="NAD(P)-binding Rossmann-fold domains"/>
    <property type="match status" value="1"/>
</dbReference>
<dbReference type="Pfam" id="PF01408">
    <property type="entry name" value="GFO_IDH_MocA"/>
    <property type="match status" value="1"/>
</dbReference>
<dbReference type="Gene3D" id="3.30.360.10">
    <property type="entry name" value="Dihydrodipicolinate Reductase, domain 2"/>
    <property type="match status" value="1"/>
</dbReference>
<dbReference type="EMBL" id="FOJM01000008">
    <property type="protein sequence ID" value="SFA49827.1"/>
    <property type="molecule type" value="Genomic_DNA"/>
</dbReference>
<dbReference type="Proteomes" id="UP000198836">
    <property type="component" value="Unassembled WGS sequence"/>
</dbReference>
<dbReference type="InterPro" id="IPR036291">
    <property type="entry name" value="NAD(P)-bd_dom_sf"/>
</dbReference>
<evidence type="ECO:0000313" key="3">
    <source>
        <dbReference type="EMBL" id="SFA49827.1"/>
    </source>
</evidence>
<dbReference type="RefSeq" id="WP_090983727.1">
    <property type="nucleotide sequence ID" value="NZ_FOJM01000008.1"/>
</dbReference>
<evidence type="ECO:0000259" key="2">
    <source>
        <dbReference type="Pfam" id="PF02894"/>
    </source>
</evidence>
<dbReference type="Pfam" id="PF02894">
    <property type="entry name" value="GFO_IDH_MocA_C"/>
    <property type="match status" value="1"/>
</dbReference>
<dbReference type="PANTHER" id="PTHR43708:SF7">
    <property type="entry name" value="OXIDOREDUCTASE"/>
    <property type="match status" value="1"/>
</dbReference>
<dbReference type="GO" id="GO:0000166">
    <property type="term" value="F:nucleotide binding"/>
    <property type="evidence" value="ECO:0007669"/>
    <property type="project" value="InterPro"/>
</dbReference>
<evidence type="ECO:0000313" key="4">
    <source>
        <dbReference type="Proteomes" id="UP000198836"/>
    </source>
</evidence>
<feature type="domain" description="Gfo/Idh/MocA-like oxidoreductase C-terminal" evidence="2">
    <location>
        <begin position="138"/>
        <end position="340"/>
    </location>
</feature>
<name>A0A1I0TDN6_9SPHI</name>
<dbReference type="Gene3D" id="3.40.50.720">
    <property type="entry name" value="NAD(P)-binding Rossmann-like Domain"/>
    <property type="match status" value="1"/>
</dbReference>